<name>A0A0E9P992_ANGAN</name>
<accession>A0A0E9P992</accession>
<proteinExistence type="predicted"/>
<dbReference type="EMBL" id="GBXM01108174">
    <property type="protein sequence ID" value="JAH00403.1"/>
    <property type="molecule type" value="Transcribed_RNA"/>
</dbReference>
<reference evidence="1" key="2">
    <citation type="journal article" date="2015" name="Fish Shellfish Immunol.">
        <title>Early steps in the European eel (Anguilla anguilla)-Vibrio vulnificus interaction in the gills: Role of the RtxA13 toxin.</title>
        <authorList>
            <person name="Callol A."/>
            <person name="Pajuelo D."/>
            <person name="Ebbesson L."/>
            <person name="Teles M."/>
            <person name="MacKenzie S."/>
            <person name="Amaro C."/>
        </authorList>
    </citation>
    <scope>NUCLEOTIDE SEQUENCE</scope>
</reference>
<protein>
    <submittedName>
        <fullName evidence="1">Uncharacterized protein</fullName>
    </submittedName>
</protein>
<evidence type="ECO:0000313" key="1">
    <source>
        <dbReference type="EMBL" id="JAH00403.1"/>
    </source>
</evidence>
<sequence length="38" mass="4362">MDAYMTCTHTHTHTLCSAKSQNPDLIKTHASNEHMLEY</sequence>
<organism evidence="1">
    <name type="scientific">Anguilla anguilla</name>
    <name type="common">European freshwater eel</name>
    <name type="synonym">Muraena anguilla</name>
    <dbReference type="NCBI Taxonomy" id="7936"/>
    <lineage>
        <taxon>Eukaryota</taxon>
        <taxon>Metazoa</taxon>
        <taxon>Chordata</taxon>
        <taxon>Craniata</taxon>
        <taxon>Vertebrata</taxon>
        <taxon>Euteleostomi</taxon>
        <taxon>Actinopterygii</taxon>
        <taxon>Neopterygii</taxon>
        <taxon>Teleostei</taxon>
        <taxon>Anguilliformes</taxon>
        <taxon>Anguillidae</taxon>
        <taxon>Anguilla</taxon>
    </lineage>
</organism>
<dbReference type="AlphaFoldDB" id="A0A0E9P992"/>
<reference evidence="1" key="1">
    <citation type="submission" date="2014-11" db="EMBL/GenBank/DDBJ databases">
        <authorList>
            <person name="Amaro Gonzalez C."/>
        </authorList>
    </citation>
    <scope>NUCLEOTIDE SEQUENCE</scope>
</reference>